<reference evidence="1 2" key="1">
    <citation type="journal article" date="2020" name="Nature">
        <title>Six reference-quality genomes reveal evolution of bat adaptations.</title>
        <authorList>
            <person name="Jebb D."/>
            <person name="Huang Z."/>
            <person name="Pippel M."/>
            <person name="Hughes G.M."/>
            <person name="Lavrichenko K."/>
            <person name="Devanna P."/>
            <person name="Winkler S."/>
            <person name="Jermiin L.S."/>
            <person name="Skirmuntt E.C."/>
            <person name="Katzourakis A."/>
            <person name="Burkitt-Gray L."/>
            <person name="Ray D.A."/>
            <person name="Sullivan K.A.M."/>
            <person name="Roscito J.G."/>
            <person name="Kirilenko B.M."/>
            <person name="Davalos L.M."/>
            <person name="Corthals A.P."/>
            <person name="Power M.L."/>
            <person name="Jones G."/>
            <person name="Ransome R.D."/>
            <person name="Dechmann D.K.N."/>
            <person name="Locatelli A.G."/>
            <person name="Puechmaille S.J."/>
            <person name="Fedrigo O."/>
            <person name="Jarvis E.D."/>
            <person name="Hiller M."/>
            <person name="Vernes S.C."/>
            <person name="Myers E.W."/>
            <person name="Teeling E.C."/>
        </authorList>
    </citation>
    <scope>NUCLEOTIDE SEQUENCE [LARGE SCALE GENOMIC DNA]</scope>
    <source>
        <strain evidence="1">MPipKuh1</strain>
        <tissue evidence="1">Flight muscle</tissue>
    </source>
</reference>
<protein>
    <submittedName>
        <fullName evidence="1">Uncharacterized protein</fullName>
    </submittedName>
</protein>
<dbReference type="EMBL" id="JACAGB010000009">
    <property type="protein sequence ID" value="KAF6343036.1"/>
    <property type="molecule type" value="Genomic_DNA"/>
</dbReference>
<proteinExistence type="predicted"/>
<dbReference type="AlphaFoldDB" id="A0A7J7X0P5"/>
<gene>
    <name evidence="1" type="ORF">mPipKuh1_010756</name>
</gene>
<organism evidence="1 2">
    <name type="scientific">Pipistrellus kuhlii</name>
    <name type="common">Kuhl's pipistrelle</name>
    <dbReference type="NCBI Taxonomy" id="59472"/>
    <lineage>
        <taxon>Eukaryota</taxon>
        <taxon>Metazoa</taxon>
        <taxon>Chordata</taxon>
        <taxon>Craniata</taxon>
        <taxon>Vertebrata</taxon>
        <taxon>Euteleostomi</taxon>
        <taxon>Mammalia</taxon>
        <taxon>Eutheria</taxon>
        <taxon>Laurasiatheria</taxon>
        <taxon>Chiroptera</taxon>
        <taxon>Yangochiroptera</taxon>
        <taxon>Vespertilionidae</taxon>
        <taxon>Pipistrellus</taxon>
    </lineage>
</organism>
<sequence length="153" mass="17174">MATPLLPNDISSIQVTNHVKRQQHLNSWKDLIFSVWASWARCVACCPSLGFLAPKRLEAGLLWDTKQGQPPLSRAEKGPVSLRKKEPCLMGTHARIQENKRQNKGENSESKAGLHVLIALTSSALVLLKETKQRLSYQELKREQTNITLFSTS</sequence>
<dbReference type="Proteomes" id="UP000558488">
    <property type="component" value="Unassembled WGS sequence"/>
</dbReference>
<name>A0A7J7X0P5_PIPKU</name>
<evidence type="ECO:0000313" key="2">
    <source>
        <dbReference type="Proteomes" id="UP000558488"/>
    </source>
</evidence>
<evidence type="ECO:0000313" key="1">
    <source>
        <dbReference type="EMBL" id="KAF6343036.1"/>
    </source>
</evidence>
<comment type="caution">
    <text evidence="1">The sequence shown here is derived from an EMBL/GenBank/DDBJ whole genome shotgun (WGS) entry which is preliminary data.</text>
</comment>
<keyword evidence="2" id="KW-1185">Reference proteome</keyword>
<accession>A0A7J7X0P5</accession>